<dbReference type="GO" id="GO:0016020">
    <property type="term" value="C:membrane"/>
    <property type="evidence" value="ECO:0007669"/>
    <property type="project" value="TreeGrafter"/>
</dbReference>
<name>A0A9D9IDK6_9BACT</name>
<evidence type="ECO:0000259" key="9">
    <source>
        <dbReference type="Pfam" id="PF02838"/>
    </source>
</evidence>
<reference evidence="10" key="1">
    <citation type="submission" date="2020-10" db="EMBL/GenBank/DDBJ databases">
        <authorList>
            <person name="Gilroy R."/>
        </authorList>
    </citation>
    <scope>NUCLEOTIDE SEQUENCE</scope>
    <source>
        <strain evidence="10">B2-22910</strain>
    </source>
</reference>
<keyword evidence="5" id="KW-0326">Glycosidase</keyword>
<feature type="chain" id="PRO_5039391278" description="beta-N-acetylhexosaminidase" evidence="7">
    <location>
        <begin position="26"/>
        <end position="754"/>
    </location>
</feature>
<evidence type="ECO:0000313" key="10">
    <source>
        <dbReference type="EMBL" id="MBO8470648.1"/>
    </source>
</evidence>
<evidence type="ECO:0000256" key="3">
    <source>
        <dbReference type="ARBA" id="ARBA00012663"/>
    </source>
</evidence>
<feature type="domain" description="Glycoside hydrolase family 20 catalytic" evidence="8">
    <location>
        <begin position="148"/>
        <end position="495"/>
    </location>
</feature>
<organism evidence="10 11">
    <name type="scientific">Candidatus Cryptobacteroides faecavium</name>
    <dbReference type="NCBI Taxonomy" id="2840762"/>
    <lineage>
        <taxon>Bacteria</taxon>
        <taxon>Pseudomonadati</taxon>
        <taxon>Bacteroidota</taxon>
        <taxon>Bacteroidia</taxon>
        <taxon>Bacteroidales</taxon>
        <taxon>Candidatus Cryptobacteroides</taxon>
    </lineage>
</organism>
<evidence type="ECO:0000256" key="7">
    <source>
        <dbReference type="SAM" id="SignalP"/>
    </source>
</evidence>
<dbReference type="Gene3D" id="3.30.379.10">
    <property type="entry name" value="Chitobiase/beta-hexosaminidase domain 2-like"/>
    <property type="match status" value="1"/>
</dbReference>
<evidence type="ECO:0000256" key="6">
    <source>
        <dbReference type="PIRSR" id="PIRSR625705-1"/>
    </source>
</evidence>
<evidence type="ECO:0000256" key="1">
    <source>
        <dbReference type="ARBA" id="ARBA00001231"/>
    </source>
</evidence>
<dbReference type="InterPro" id="IPR017853">
    <property type="entry name" value="GH"/>
</dbReference>
<dbReference type="InterPro" id="IPR029018">
    <property type="entry name" value="Hex-like_dom2"/>
</dbReference>
<keyword evidence="7" id="KW-0732">Signal</keyword>
<dbReference type="SUPFAM" id="SSF55545">
    <property type="entry name" value="beta-N-acetylhexosaminidase-like domain"/>
    <property type="match status" value="1"/>
</dbReference>
<gene>
    <name evidence="10" type="ORF">IAB82_02505</name>
</gene>
<dbReference type="GO" id="GO:0030203">
    <property type="term" value="P:glycosaminoglycan metabolic process"/>
    <property type="evidence" value="ECO:0007669"/>
    <property type="project" value="TreeGrafter"/>
</dbReference>
<evidence type="ECO:0000313" key="11">
    <source>
        <dbReference type="Proteomes" id="UP000823603"/>
    </source>
</evidence>
<evidence type="ECO:0000256" key="2">
    <source>
        <dbReference type="ARBA" id="ARBA00006285"/>
    </source>
</evidence>
<accession>A0A9D9IDK6</accession>
<dbReference type="InterPro" id="IPR015882">
    <property type="entry name" value="HEX_bac_N"/>
</dbReference>
<feature type="domain" description="Beta-hexosaminidase bacterial type N-terminal" evidence="9">
    <location>
        <begin position="31"/>
        <end position="144"/>
    </location>
</feature>
<dbReference type="Pfam" id="PF00728">
    <property type="entry name" value="Glyco_hydro_20"/>
    <property type="match status" value="1"/>
</dbReference>
<dbReference type="GO" id="GO:0005975">
    <property type="term" value="P:carbohydrate metabolic process"/>
    <property type="evidence" value="ECO:0007669"/>
    <property type="project" value="InterPro"/>
</dbReference>
<dbReference type="Gene3D" id="2.60.120.260">
    <property type="entry name" value="Galactose-binding domain-like"/>
    <property type="match status" value="1"/>
</dbReference>
<dbReference type="GO" id="GO:0004563">
    <property type="term" value="F:beta-N-acetylhexosaminidase activity"/>
    <property type="evidence" value="ECO:0007669"/>
    <property type="project" value="UniProtKB-EC"/>
</dbReference>
<dbReference type="Proteomes" id="UP000823603">
    <property type="component" value="Unassembled WGS sequence"/>
</dbReference>
<proteinExistence type="inferred from homology"/>
<comment type="similarity">
    <text evidence="2">Belongs to the glycosyl hydrolase 20 family.</text>
</comment>
<dbReference type="AlphaFoldDB" id="A0A9D9IDK6"/>
<feature type="signal peptide" evidence="7">
    <location>
        <begin position="1"/>
        <end position="25"/>
    </location>
</feature>
<evidence type="ECO:0000259" key="8">
    <source>
        <dbReference type="Pfam" id="PF00728"/>
    </source>
</evidence>
<dbReference type="CDD" id="cd06563">
    <property type="entry name" value="GH20_chitobiase-like"/>
    <property type="match status" value="1"/>
</dbReference>
<dbReference type="EC" id="3.2.1.52" evidence="3"/>
<evidence type="ECO:0000256" key="5">
    <source>
        <dbReference type="ARBA" id="ARBA00023295"/>
    </source>
</evidence>
<keyword evidence="4" id="KW-0378">Hydrolase</keyword>
<dbReference type="Gene3D" id="3.20.20.80">
    <property type="entry name" value="Glycosidases"/>
    <property type="match status" value="1"/>
</dbReference>
<dbReference type="InterPro" id="IPR015883">
    <property type="entry name" value="Glyco_hydro_20_cat"/>
</dbReference>
<comment type="caution">
    <text evidence="10">The sequence shown here is derived from an EMBL/GenBank/DDBJ whole genome shotgun (WGS) entry which is preliminary data.</text>
</comment>
<dbReference type="PANTHER" id="PTHR22600:SF57">
    <property type="entry name" value="BETA-N-ACETYLHEXOSAMINIDASE"/>
    <property type="match status" value="1"/>
</dbReference>
<dbReference type="InterPro" id="IPR025705">
    <property type="entry name" value="Beta_hexosaminidase_sua/sub"/>
</dbReference>
<evidence type="ECO:0000256" key="4">
    <source>
        <dbReference type="ARBA" id="ARBA00022801"/>
    </source>
</evidence>
<dbReference type="EMBL" id="JADIMB010000036">
    <property type="protein sequence ID" value="MBO8470648.1"/>
    <property type="molecule type" value="Genomic_DNA"/>
</dbReference>
<sequence>MVKHGKRHAACVLLLMALWYHPAFSRERNLPVIPYPAEVRMDGRGVYDMERSSWWIDPEADSLCVKAVERFFAGVAHDGPSRVRDREDASVLFLDDRDLPQGHYAIDVSEDGITVKSSGLHGLNYACQTLRQMYPDIPCCRIRDFPRFRYRGMHLDVSRHFFSVREVKRYIDIMELHKMNILHWHLTDDQGWRVEIRKYPLLTEKGAFRKGTCIGDDLYSDDGIPYGGFYTQDEIREVVSYAAERGISVMPEIDMPGHMLAALASYPWLGCTGGPYEVWGRWGISDDVLCPGKESTFAFVKDVLDEIMELFPCRYIHIGGDECPKSRWKACPDCQRLILESGIKSGGGITAEQYLQAMFMRRVEEYLISRGRRAVAWDEILEGGEDTDAVVMSWRGEAGGRKAALLGRDAVMVPEEYMYFDYMQGLDEDEPGASRLLPIKKVYGYEPVPEGLDDNEADHILGVQANLWTERVPDAPTLEYMLLPRIDALSEVQWCSVKNRDYGRFLKNIGNMLGLYREMGYRYCPHVEGIDASVSKSGDCFHITLSTSGDTPVFYSLDGNAFRRYTSPVKILRPCVFNAYAERSDSIYVKDIVFQENKAFAKKIIFNVPPSPLYTFNADETLTDGIAGDRHYPGSGGWAGWQGLMDVTVDMGKGSSGYSSVTMSFYVGKAGHYFPPVAINVQVSGDGRTFRTVSGETFPVEPEDAADGIKVFRLDFPRTAARFVRVKAESPRLPEWHPARGYFSFILTDEILIL</sequence>
<dbReference type="SUPFAM" id="SSF51445">
    <property type="entry name" value="(Trans)glycosidases"/>
    <property type="match status" value="1"/>
</dbReference>
<dbReference type="PANTHER" id="PTHR22600">
    <property type="entry name" value="BETA-HEXOSAMINIDASE"/>
    <property type="match status" value="1"/>
</dbReference>
<dbReference type="Pfam" id="PF02838">
    <property type="entry name" value="Glyco_hydro_20b"/>
    <property type="match status" value="1"/>
</dbReference>
<feature type="active site" description="Proton donor" evidence="6">
    <location>
        <position position="322"/>
    </location>
</feature>
<dbReference type="PRINTS" id="PR00738">
    <property type="entry name" value="GLHYDRLASE20"/>
</dbReference>
<reference evidence="10" key="2">
    <citation type="journal article" date="2021" name="PeerJ">
        <title>Extensive microbial diversity within the chicken gut microbiome revealed by metagenomics and culture.</title>
        <authorList>
            <person name="Gilroy R."/>
            <person name="Ravi A."/>
            <person name="Getino M."/>
            <person name="Pursley I."/>
            <person name="Horton D.L."/>
            <person name="Alikhan N.F."/>
            <person name="Baker D."/>
            <person name="Gharbi K."/>
            <person name="Hall N."/>
            <person name="Watson M."/>
            <person name="Adriaenssens E.M."/>
            <person name="Foster-Nyarko E."/>
            <person name="Jarju S."/>
            <person name="Secka A."/>
            <person name="Antonio M."/>
            <person name="Oren A."/>
            <person name="Chaudhuri R.R."/>
            <person name="La Ragione R."/>
            <person name="Hildebrand F."/>
            <person name="Pallen M.J."/>
        </authorList>
    </citation>
    <scope>NUCLEOTIDE SEQUENCE</scope>
    <source>
        <strain evidence="10">B2-22910</strain>
    </source>
</reference>
<comment type="catalytic activity">
    <reaction evidence="1">
        <text>Hydrolysis of terminal non-reducing N-acetyl-D-hexosamine residues in N-acetyl-beta-D-hexosaminides.</text>
        <dbReference type="EC" id="3.2.1.52"/>
    </reaction>
</comment>
<protein>
    <recommendedName>
        <fullName evidence="3">beta-N-acetylhexosaminidase</fullName>
        <ecNumber evidence="3">3.2.1.52</ecNumber>
    </recommendedName>
</protein>